<dbReference type="Proteomes" id="UP000198407">
    <property type="component" value="Unassembled WGS sequence"/>
</dbReference>
<dbReference type="Pfam" id="PF13474">
    <property type="entry name" value="SnoaL_3"/>
    <property type="match status" value="1"/>
</dbReference>
<dbReference type="RefSeq" id="WP_042129042.1">
    <property type="nucleotide sequence ID" value="NZ_JBHUNC010000021.1"/>
</dbReference>
<proteinExistence type="predicted"/>
<dbReference type="SUPFAM" id="SSF54427">
    <property type="entry name" value="NTF2-like"/>
    <property type="match status" value="1"/>
</dbReference>
<dbReference type="InterPro" id="IPR032710">
    <property type="entry name" value="NTF2-like_dom_sf"/>
</dbReference>
<organism evidence="2 3">
    <name type="scientific">Pseudomonas japonica</name>
    <dbReference type="NCBI Taxonomy" id="256466"/>
    <lineage>
        <taxon>Bacteria</taxon>
        <taxon>Pseudomonadati</taxon>
        <taxon>Pseudomonadota</taxon>
        <taxon>Gammaproteobacteria</taxon>
        <taxon>Pseudomonadales</taxon>
        <taxon>Pseudomonadaceae</taxon>
        <taxon>Pseudomonas</taxon>
    </lineage>
</organism>
<dbReference type="AlphaFoldDB" id="A0A239F0N6"/>
<evidence type="ECO:0000313" key="2">
    <source>
        <dbReference type="EMBL" id="SNS50261.1"/>
    </source>
</evidence>
<dbReference type="Gene3D" id="3.10.450.50">
    <property type="match status" value="1"/>
</dbReference>
<dbReference type="GO" id="GO:0016853">
    <property type="term" value="F:isomerase activity"/>
    <property type="evidence" value="ECO:0007669"/>
    <property type="project" value="UniProtKB-KW"/>
</dbReference>
<dbReference type="STRING" id="1215104.GCA_000730585_00796"/>
<evidence type="ECO:0000259" key="1">
    <source>
        <dbReference type="Pfam" id="PF13474"/>
    </source>
</evidence>
<feature type="domain" description="SnoaL-like" evidence="1">
    <location>
        <begin position="11"/>
        <end position="130"/>
    </location>
</feature>
<keyword evidence="3" id="KW-1185">Reference proteome</keyword>
<reference evidence="3" key="1">
    <citation type="submission" date="2017-06" db="EMBL/GenBank/DDBJ databases">
        <authorList>
            <person name="Varghese N."/>
            <person name="Submissions S."/>
        </authorList>
    </citation>
    <scope>NUCLEOTIDE SEQUENCE [LARGE SCALE GENOMIC DNA]</scope>
    <source>
        <strain evidence="3">DSM 22348</strain>
    </source>
</reference>
<dbReference type="OrthoDB" id="8420006at2"/>
<keyword evidence="2" id="KW-0413">Isomerase</keyword>
<accession>A0A239F0N6</accession>
<evidence type="ECO:0000313" key="3">
    <source>
        <dbReference type="Proteomes" id="UP000198407"/>
    </source>
</evidence>
<gene>
    <name evidence="2" type="ORF">SAMN05444352_10952</name>
</gene>
<dbReference type="EMBL" id="FZOL01000009">
    <property type="protein sequence ID" value="SNS50261.1"/>
    <property type="molecule type" value="Genomic_DNA"/>
</dbReference>
<sequence length="133" mass="14884">MNPIPSPESQVLQAAAALVDAFASNDTARYFACFSEDASFRFHTLAQPLMSRLAYEQLWAQWQAEGFAVLGCQSRNGQVSLQGDVAIFLHDVATHLRVGGEELHLEERETIVFRRQGEHWLACHEHLSVLSDS</sequence>
<dbReference type="InterPro" id="IPR037401">
    <property type="entry name" value="SnoaL-like"/>
</dbReference>
<name>A0A239F0N6_9PSED</name>
<protein>
    <submittedName>
        <fullName evidence="2">Ketosteroid isomerase homolog</fullName>
    </submittedName>
</protein>